<dbReference type="PROSITE" id="PS50835">
    <property type="entry name" value="IG_LIKE"/>
    <property type="match status" value="1"/>
</dbReference>
<dbReference type="AlphaFoldDB" id="A0A8W8JLE3"/>
<keyword evidence="2" id="KW-1015">Disulfide bond</keyword>
<evidence type="ECO:0000256" key="2">
    <source>
        <dbReference type="ARBA" id="ARBA00023157"/>
    </source>
</evidence>
<proteinExistence type="predicted"/>
<dbReference type="SMART" id="SM00409">
    <property type="entry name" value="IG"/>
    <property type="match status" value="4"/>
</dbReference>
<evidence type="ECO:0000313" key="5">
    <source>
        <dbReference type="Proteomes" id="UP000005408"/>
    </source>
</evidence>
<dbReference type="Proteomes" id="UP000005408">
    <property type="component" value="Unassembled WGS sequence"/>
</dbReference>
<dbReference type="Pfam" id="PF13927">
    <property type="entry name" value="Ig_3"/>
    <property type="match status" value="1"/>
</dbReference>
<sequence length="1100" mass="125466">MSSKTLSKGQQNFIWVSIACVDFIKLPLKDILSNQIKPADLYQRIKSSPTNRKDYLRKKQENICFIPPPGQPDYNDFDVTLLYTLIRNLCAASLNPTSLNPTRGWGKVPDSSHMRIGDDIERLRLMRNKFAHANSAGIPDAEFQALWNDLKLVIQRIQTFMNSMGSNVNYEQKLADIERTDFGFGDLQKYKLFLEATLNQLKEERIEEISIKGADRVVWGEKTCFEADLKQKEIHVSHWSISWQRVRGSVTNQIDISNEKYSDSTRTKLVIHSVCKDDEGEYQAVLARESNGNKRKIESNAIFLHVMGERPVFEVWRVTTEGKSVTIHYKVKNNAPRLNDIKWKKNGEGLVLKTQKYVGGGLSDSYLRITSPNETDKGTYSCTLTNAVGFTSKAVTFDIPKATIATESEVSLGSTAQITSKVSSTLPLSEFKWQSSVDGNAFECIDVNERKYHGSCHLINPLLLIQNTTFDDILYYRLLAWNKIGGCVSNTVILNVIGNPPNITCSHETCFDSRSIKLIAKVYLYETCHTIQKVVWTVNDEEIDQRGLGGKFSEVSVDSPCLTIHNVNCCDAGSYKITATNAVGSTTSDAIVLNIPEVILAKFDEKEDGTQWVTVTIKSIPEPSRVQWRKKEKNSDRFQPINVNAEEFKGSSCLFPHSVLVIKQRKQLENFTFQIKIKNFIGTRKMTIQDLLNLVPGTMNSEIVSPDEINDGSLNETYNDEVAGIKFAILFDDLADHFPEEKFQKLKDLIQSSKKVKNIKSLNEARSARDCIRILDSENLFTKSDVTFVQFLLRRTECKDLENKCVEYAKGQRALGFYEKQPEDGFKHVYFHVTGDLSNFNKEKRRNIRETVAAMVGCKTNRVSLNGYRGSESFIAIVSIEVIYVGKLVAINKQDRYRFVRLDIDYFTIDFIKVILKLSQESQRVDYHEHVPKTKQHRIIPPNESTFVPSKVGVDTSSRFLHKMEDEESMETSLKSQRVDYHGHVQKTEQHTILPPNESTFVSSKVRVDTSTGFLRKMTDEKSMETSLKSQRVDYQGHVQKTEQHTIIPPNESTFVQSKVRVDTCTGFLRKMADETEMNRMKLFLGKTLRLRTIELKRRK</sequence>
<dbReference type="GO" id="GO:0050808">
    <property type="term" value="P:synapse organization"/>
    <property type="evidence" value="ECO:0007669"/>
    <property type="project" value="TreeGrafter"/>
</dbReference>
<feature type="domain" description="Ig-like" evidence="3">
    <location>
        <begin position="311"/>
        <end position="396"/>
    </location>
</feature>
<dbReference type="InterPro" id="IPR041249">
    <property type="entry name" value="HEPN_DZIP3"/>
</dbReference>
<dbReference type="GO" id="GO:0007156">
    <property type="term" value="P:homophilic cell adhesion via plasma membrane adhesion molecules"/>
    <property type="evidence" value="ECO:0007669"/>
    <property type="project" value="TreeGrafter"/>
</dbReference>
<dbReference type="GO" id="GO:0043025">
    <property type="term" value="C:neuronal cell body"/>
    <property type="evidence" value="ECO:0007669"/>
    <property type="project" value="TreeGrafter"/>
</dbReference>
<accession>A0A8W8JLE3</accession>
<dbReference type="InterPro" id="IPR036179">
    <property type="entry name" value="Ig-like_dom_sf"/>
</dbReference>
<dbReference type="PANTHER" id="PTHR45080">
    <property type="entry name" value="CONTACTIN 5"/>
    <property type="match status" value="1"/>
</dbReference>
<dbReference type="InterPro" id="IPR011029">
    <property type="entry name" value="DEATH-like_dom_sf"/>
</dbReference>
<reference evidence="4" key="1">
    <citation type="submission" date="2022-08" db="UniProtKB">
        <authorList>
            <consortium name="EnsemblMetazoa"/>
        </authorList>
    </citation>
    <scope>IDENTIFICATION</scope>
    <source>
        <strain evidence="4">05x7-T-G4-1.051#20</strain>
    </source>
</reference>
<keyword evidence="5" id="KW-1185">Reference proteome</keyword>
<organism evidence="4 5">
    <name type="scientific">Magallana gigas</name>
    <name type="common">Pacific oyster</name>
    <name type="synonym">Crassostrea gigas</name>
    <dbReference type="NCBI Taxonomy" id="29159"/>
    <lineage>
        <taxon>Eukaryota</taxon>
        <taxon>Metazoa</taxon>
        <taxon>Spiralia</taxon>
        <taxon>Lophotrochozoa</taxon>
        <taxon>Mollusca</taxon>
        <taxon>Bivalvia</taxon>
        <taxon>Autobranchia</taxon>
        <taxon>Pteriomorphia</taxon>
        <taxon>Ostreida</taxon>
        <taxon>Ostreoidea</taxon>
        <taxon>Ostreidae</taxon>
        <taxon>Magallana</taxon>
    </lineage>
</organism>
<dbReference type="InterPro" id="IPR050958">
    <property type="entry name" value="Cell_Adh-Cytoskel_Orgn"/>
</dbReference>
<dbReference type="PANTHER" id="PTHR45080:SF8">
    <property type="entry name" value="IG-LIKE DOMAIN-CONTAINING PROTEIN"/>
    <property type="match status" value="1"/>
</dbReference>
<evidence type="ECO:0000313" key="4">
    <source>
        <dbReference type="EnsemblMetazoa" id="G19967.1:cds"/>
    </source>
</evidence>
<dbReference type="GO" id="GO:0030424">
    <property type="term" value="C:axon"/>
    <property type="evidence" value="ECO:0007669"/>
    <property type="project" value="TreeGrafter"/>
</dbReference>
<dbReference type="Gene3D" id="2.60.40.10">
    <property type="entry name" value="Immunoglobulins"/>
    <property type="match status" value="2"/>
</dbReference>
<dbReference type="InterPro" id="IPR013098">
    <property type="entry name" value="Ig_I-set"/>
</dbReference>
<protein>
    <recommendedName>
        <fullName evidence="3">Ig-like domain-containing protein</fullName>
    </recommendedName>
</protein>
<name>A0A8W8JLE3_MAGGI</name>
<dbReference type="Gene3D" id="1.10.533.10">
    <property type="entry name" value="Death Domain, Fas"/>
    <property type="match status" value="1"/>
</dbReference>
<dbReference type="GO" id="GO:0005886">
    <property type="term" value="C:plasma membrane"/>
    <property type="evidence" value="ECO:0007669"/>
    <property type="project" value="TreeGrafter"/>
</dbReference>
<evidence type="ECO:0000256" key="1">
    <source>
        <dbReference type="ARBA" id="ARBA00022729"/>
    </source>
</evidence>
<dbReference type="Pfam" id="PF18738">
    <property type="entry name" value="HEPN_DZIP3"/>
    <property type="match status" value="1"/>
</dbReference>
<dbReference type="EnsemblMetazoa" id="G19967.1">
    <property type="protein sequence ID" value="G19967.1:cds"/>
    <property type="gene ID" value="G19967"/>
</dbReference>
<dbReference type="PROSITE" id="PS51257">
    <property type="entry name" value="PROKAR_LIPOPROTEIN"/>
    <property type="match status" value="1"/>
</dbReference>
<dbReference type="InterPro" id="IPR013783">
    <property type="entry name" value="Ig-like_fold"/>
</dbReference>
<dbReference type="InterPro" id="IPR003599">
    <property type="entry name" value="Ig_sub"/>
</dbReference>
<dbReference type="GO" id="GO:0008046">
    <property type="term" value="F:axon guidance receptor activity"/>
    <property type="evidence" value="ECO:0007669"/>
    <property type="project" value="TreeGrafter"/>
</dbReference>
<dbReference type="Pfam" id="PF07679">
    <property type="entry name" value="I-set"/>
    <property type="match status" value="1"/>
</dbReference>
<keyword evidence="1" id="KW-0732">Signal</keyword>
<dbReference type="SUPFAM" id="SSF48726">
    <property type="entry name" value="Immunoglobulin"/>
    <property type="match status" value="3"/>
</dbReference>
<dbReference type="CDD" id="cd00096">
    <property type="entry name" value="Ig"/>
    <property type="match status" value="1"/>
</dbReference>
<dbReference type="InterPro" id="IPR007110">
    <property type="entry name" value="Ig-like_dom"/>
</dbReference>
<evidence type="ECO:0000259" key="3">
    <source>
        <dbReference type="PROSITE" id="PS50835"/>
    </source>
</evidence>